<keyword evidence="1" id="KW-0479">Metal-binding</keyword>
<feature type="compositionally biased region" description="Gly residues" evidence="2">
    <location>
        <begin position="117"/>
        <end position="127"/>
    </location>
</feature>
<accession>A0AA38UA03</accession>
<protein>
    <recommendedName>
        <fullName evidence="3">GATA-type domain-containing protein</fullName>
    </recommendedName>
</protein>
<feature type="compositionally biased region" description="Basic and acidic residues" evidence="2">
    <location>
        <begin position="297"/>
        <end position="309"/>
    </location>
</feature>
<comment type="caution">
    <text evidence="4">The sequence shown here is derived from an EMBL/GenBank/DDBJ whole genome shotgun (WGS) entry which is preliminary data.</text>
</comment>
<dbReference type="AlphaFoldDB" id="A0AA38UA03"/>
<feature type="compositionally biased region" description="Polar residues" evidence="2">
    <location>
        <begin position="240"/>
        <end position="264"/>
    </location>
</feature>
<dbReference type="GO" id="GO:0043565">
    <property type="term" value="F:sequence-specific DNA binding"/>
    <property type="evidence" value="ECO:0007669"/>
    <property type="project" value="InterPro"/>
</dbReference>
<feature type="domain" description="GATA-type" evidence="3">
    <location>
        <begin position="167"/>
        <end position="229"/>
    </location>
</feature>
<evidence type="ECO:0000256" key="1">
    <source>
        <dbReference type="PROSITE-ProRule" id="PRU00094"/>
    </source>
</evidence>
<dbReference type="SUPFAM" id="SSF57716">
    <property type="entry name" value="Glucocorticoid receptor-like (DNA-binding domain)"/>
    <property type="match status" value="1"/>
</dbReference>
<keyword evidence="5" id="KW-1185">Reference proteome</keyword>
<dbReference type="Gene3D" id="3.30.50.10">
    <property type="entry name" value="Erythroid Transcription Factor GATA-1, subunit A"/>
    <property type="match status" value="1"/>
</dbReference>
<evidence type="ECO:0000313" key="4">
    <source>
        <dbReference type="EMBL" id="KAJ3835051.1"/>
    </source>
</evidence>
<evidence type="ECO:0000313" key="5">
    <source>
        <dbReference type="Proteomes" id="UP001163846"/>
    </source>
</evidence>
<reference evidence="4" key="1">
    <citation type="submission" date="2022-08" db="EMBL/GenBank/DDBJ databases">
        <authorList>
            <consortium name="DOE Joint Genome Institute"/>
            <person name="Min B."/>
            <person name="Riley R."/>
            <person name="Sierra-Patev S."/>
            <person name="Naranjo-Ortiz M."/>
            <person name="Looney B."/>
            <person name="Konkel Z."/>
            <person name="Slot J.C."/>
            <person name="Sakamoto Y."/>
            <person name="Steenwyk J.L."/>
            <person name="Rokas A."/>
            <person name="Carro J."/>
            <person name="Camarero S."/>
            <person name="Ferreira P."/>
            <person name="Molpeceres G."/>
            <person name="Ruiz-Duenas F.J."/>
            <person name="Serrano A."/>
            <person name="Henrissat B."/>
            <person name="Drula E."/>
            <person name="Hughes K.W."/>
            <person name="Mata J.L."/>
            <person name="Ishikawa N.K."/>
            <person name="Vargas-Isla R."/>
            <person name="Ushijima S."/>
            <person name="Smith C.A."/>
            <person name="Ahrendt S."/>
            <person name="Andreopoulos W."/>
            <person name="He G."/>
            <person name="Labutti K."/>
            <person name="Lipzen A."/>
            <person name="Ng V."/>
            <person name="Sandor L."/>
            <person name="Barry K."/>
            <person name="Martinez A.T."/>
            <person name="Xiao Y."/>
            <person name="Gibbons J.G."/>
            <person name="Terashima K."/>
            <person name="Hibbett D.S."/>
            <person name="Grigoriev I.V."/>
        </authorList>
    </citation>
    <scope>NUCLEOTIDE SEQUENCE</scope>
    <source>
        <strain evidence="4">TFB9207</strain>
    </source>
</reference>
<feature type="compositionally biased region" description="Polar residues" evidence="2">
    <location>
        <begin position="101"/>
        <end position="112"/>
    </location>
</feature>
<feature type="compositionally biased region" description="Basic and acidic residues" evidence="2">
    <location>
        <begin position="205"/>
        <end position="215"/>
    </location>
</feature>
<name>A0AA38UA03_9AGAR</name>
<keyword evidence="1" id="KW-0863">Zinc-finger</keyword>
<dbReference type="GO" id="GO:0006355">
    <property type="term" value="P:regulation of DNA-templated transcription"/>
    <property type="evidence" value="ECO:0007669"/>
    <property type="project" value="InterPro"/>
</dbReference>
<keyword evidence="1" id="KW-0862">Zinc</keyword>
<feature type="region of interest" description="Disordered" evidence="2">
    <location>
        <begin position="205"/>
        <end position="361"/>
    </location>
</feature>
<feature type="compositionally biased region" description="Polar residues" evidence="2">
    <location>
        <begin position="337"/>
        <end position="351"/>
    </location>
</feature>
<feature type="region of interest" description="Disordered" evidence="2">
    <location>
        <begin position="1"/>
        <end position="133"/>
    </location>
</feature>
<organism evidence="4 5">
    <name type="scientific">Lentinula raphanica</name>
    <dbReference type="NCBI Taxonomy" id="153919"/>
    <lineage>
        <taxon>Eukaryota</taxon>
        <taxon>Fungi</taxon>
        <taxon>Dikarya</taxon>
        <taxon>Basidiomycota</taxon>
        <taxon>Agaricomycotina</taxon>
        <taxon>Agaricomycetes</taxon>
        <taxon>Agaricomycetidae</taxon>
        <taxon>Agaricales</taxon>
        <taxon>Marasmiineae</taxon>
        <taxon>Omphalotaceae</taxon>
        <taxon>Lentinula</taxon>
    </lineage>
</organism>
<feature type="compositionally biased region" description="Low complexity" evidence="2">
    <location>
        <begin position="270"/>
        <end position="294"/>
    </location>
</feature>
<dbReference type="EMBL" id="MU806453">
    <property type="protein sequence ID" value="KAJ3835051.1"/>
    <property type="molecule type" value="Genomic_DNA"/>
</dbReference>
<feature type="compositionally biased region" description="Low complexity" evidence="2">
    <location>
        <begin position="320"/>
        <end position="331"/>
    </location>
</feature>
<dbReference type="InterPro" id="IPR000679">
    <property type="entry name" value="Znf_GATA"/>
</dbReference>
<dbReference type="InterPro" id="IPR013088">
    <property type="entry name" value="Znf_NHR/GATA"/>
</dbReference>
<feature type="compositionally biased region" description="Low complexity" evidence="2">
    <location>
        <begin position="71"/>
        <end position="83"/>
    </location>
</feature>
<sequence>MPHRGFEPYPTTMSSSHRHFAERRPSPPNAPPIATLSTTNSPTTSVSSLDRSSVSTPPIRRSSPHSHATNQYYSSHPQQYYSHPPAPSHHHNHRVYESHEGSYSVQANTSPPYHNMGGLGMSAGGNGMPPSGREPYGLQMPIAYPGGPINSNVPVVYTEDAATKLSDRVRRRCFNCCTTDTSTWRRSNLSPGKVLCNKCGLFERTHSRPRPEQFPHKRGPLAVSNLRSRSPAPHPIPSPSMHSQSAGHGSHPGQGSPQMASNTLPPISPPYSSYSHPPHPSLAPLSSVAPVPSSNGNHHEMKREEDHKKPLSRSWQDRAPSPSISKRSPPSGRASPVPQSMNSNTSASTKSARPRYERDDN</sequence>
<dbReference type="Pfam" id="PF00320">
    <property type="entry name" value="GATA"/>
    <property type="match status" value="1"/>
</dbReference>
<proteinExistence type="predicted"/>
<dbReference type="PROSITE" id="PS50114">
    <property type="entry name" value="GATA_ZN_FINGER_2"/>
    <property type="match status" value="1"/>
</dbReference>
<dbReference type="CDD" id="cd00202">
    <property type="entry name" value="ZnF_GATA"/>
    <property type="match status" value="1"/>
</dbReference>
<gene>
    <name evidence="4" type="ORF">F5878DRAFT_628986</name>
</gene>
<dbReference type="GO" id="GO:0008270">
    <property type="term" value="F:zinc ion binding"/>
    <property type="evidence" value="ECO:0007669"/>
    <property type="project" value="UniProtKB-KW"/>
</dbReference>
<evidence type="ECO:0000259" key="3">
    <source>
        <dbReference type="PROSITE" id="PS50114"/>
    </source>
</evidence>
<dbReference type="SMART" id="SM00401">
    <property type="entry name" value="ZnF_GATA"/>
    <property type="match status" value="1"/>
</dbReference>
<evidence type="ECO:0000256" key="2">
    <source>
        <dbReference type="SAM" id="MobiDB-lite"/>
    </source>
</evidence>
<feature type="compositionally biased region" description="Low complexity" evidence="2">
    <location>
        <begin position="35"/>
        <end position="58"/>
    </location>
</feature>
<dbReference type="Proteomes" id="UP001163846">
    <property type="component" value="Unassembled WGS sequence"/>
</dbReference>